<comment type="caution">
    <text evidence="1">The sequence shown here is derived from an EMBL/GenBank/DDBJ whole genome shotgun (WGS) entry which is preliminary data.</text>
</comment>
<sequence>MKSHSTCERSVAFARFWLAFNKPSAQNIVSHKNNKRCYLNGSMYLMAVAETAMNSLVAQTE</sequence>
<organism evidence="1 2">
    <name type="scientific">Brachionus plicatilis</name>
    <name type="common">Marine rotifer</name>
    <name type="synonym">Brachionus muelleri</name>
    <dbReference type="NCBI Taxonomy" id="10195"/>
    <lineage>
        <taxon>Eukaryota</taxon>
        <taxon>Metazoa</taxon>
        <taxon>Spiralia</taxon>
        <taxon>Gnathifera</taxon>
        <taxon>Rotifera</taxon>
        <taxon>Eurotatoria</taxon>
        <taxon>Monogononta</taxon>
        <taxon>Pseudotrocha</taxon>
        <taxon>Ploima</taxon>
        <taxon>Brachionidae</taxon>
        <taxon>Brachionus</taxon>
    </lineage>
</organism>
<evidence type="ECO:0000313" key="1">
    <source>
        <dbReference type="EMBL" id="RNA02313.1"/>
    </source>
</evidence>
<name>A0A3M7PTG2_BRAPC</name>
<dbReference type="AlphaFoldDB" id="A0A3M7PTG2"/>
<proteinExistence type="predicted"/>
<gene>
    <name evidence="1" type="ORF">BpHYR1_035649</name>
</gene>
<keyword evidence="2" id="KW-1185">Reference proteome</keyword>
<dbReference type="EMBL" id="REGN01008921">
    <property type="protein sequence ID" value="RNA02313.1"/>
    <property type="molecule type" value="Genomic_DNA"/>
</dbReference>
<protein>
    <submittedName>
        <fullName evidence="1">Uncharacterized protein</fullName>
    </submittedName>
</protein>
<dbReference type="Proteomes" id="UP000276133">
    <property type="component" value="Unassembled WGS sequence"/>
</dbReference>
<evidence type="ECO:0000313" key="2">
    <source>
        <dbReference type="Proteomes" id="UP000276133"/>
    </source>
</evidence>
<accession>A0A3M7PTG2</accession>
<reference evidence="1 2" key="1">
    <citation type="journal article" date="2018" name="Sci. Rep.">
        <title>Genomic signatures of local adaptation to the degree of environmental predictability in rotifers.</title>
        <authorList>
            <person name="Franch-Gras L."/>
            <person name="Hahn C."/>
            <person name="Garcia-Roger E.M."/>
            <person name="Carmona M.J."/>
            <person name="Serra M."/>
            <person name="Gomez A."/>
        </authorList>
    </citation>
    <scope>NUCLEOTIDE SEQUENCE [LARGE SCALE GENOMIC DNA]</scope>
    <source>
        <strain evidence="1">HYR1</strain>
    </source>
</reference>